<keyword evidence="2" id="KW-1185">Reference proteome</keyword>
<reference evidence="1 2" key="1">
    <citation type="submission" date="2020-06" db="EMBL/GenBank/DDBJ databases">
        <authorList>
            <person name="Li R."/>
            <person name="Bekaert M."/>
        </authorList>
    </citation>
    <scope>NUCLEOTIDE SEQUENCE [LARGE SCALE GENOMIC DNA]</scope>
    <source>
        <strain evidence="2">wild</strain>
    </source>
</reference>
<proteinExistence type="predicted"/>
<evidence type="ECO:0000313" key="2">
    <source>
        <dbReference type="Proteomes" id="UP000507470"/>
    </source>
</evidence>
<gene>
    <name evidence="1" type="ORF">MCOR_48548</name>
</gene>
<evidence type="ECO:0000313" key="1">
    <source>
        <dbReference type="EMBL" id="CAC5415894.1"/>
    </source>
</evidence>
<dbReference type="Proteomes" id="UP000507470">
    <property type="component" value="Unassembled WGS sequence"/>
</dbReference>
<name>A0A6J8E522_MYTCO</name>
<dbReference type="OrthoDB" id="10046272at2759"/>
<protein>
    <submittedName>
        <fullName evidence="1">Uncharacterized protein</fullName>
    </submittedName>
</protein>
<sequence>MVSAFGVAHRSAKECRDKWGNTKKEAKKVFSVTKKDHARTGGGPQAKPLSLAIHRTIDLCKDSASFKGIGGVESCIKEDKENALIQKAKDMHLEIKEFLINYLPSKSLPKIGDNVSISYEDKTRDITEDDRDELTRYLCTFKEINLTIPDIPSMLHDTIAFILQNSKKTDRSLSSDIVLLLTISFCLALMHMLTTQQHCQSATHSQDLFDTPPSQPLFLSASDSIHQPLPLLPAVNIQVPCPAATEVELGTLTTKKIENPKKRKATADDVYELQVKLHYCIYFRNNPE</sequence>
<accession>A0A6J8E522</accession>
<organism evidence="1 2">
    <name type="scientific">Mytilus coruscus</name>
    <name type="common">Sea mussel</name>
    <dbReference type="NCBI Taxonomy" id="42192"/>
    <lineage>
        <taxon>Eukaryota</taxon>
        <taxon>Metazoa</taxon>
        <taxon>Spiralia</taxon>
        <taxon>Lophotrochozoa</taxon>
        <taxon>Mollusca</taxon>
        <taxon>Bivalvia</taxon>
        <taxon>Autobranchia</taxon>
        <taxon>Pteriomorphia</taxon>
        <taxon>Mytilida</taxon>
        <taxon>Mytiloidea</taxon>
        <taxon>Mytilidae</taxon>
        <taxon>Mytilinae</taxon>
        <taxon>Mytilus</taxon>
    </lineage>
</organism>
<dbReference type="AlphaFoldDB" id="A0A6J8E522"/>
<dbReference type="EMBL" id="CACVKT020008520">
    <property type="protein sequence ID" value="CAC5415894.1"/>
    <property type="molecule type" value="Genomic_DNA"/>
</dbReference>